<reference evidence="2" key="5">
    <citation type="journal article" date="2008" name="Nucleic Acids Res.">
        <title>The Rice Annotation Project Database (RAP-DB): 2008 update.</title>
        <authorList>
            <consortium name="The Rice Annotation Project (RAP)"/>
            <person name="Tanaka T."/>
            <person name="Antonio B.A."/>
            <person name="Kikuchi S."/>
            <person name="Matsumoto T."/>
            <person name="Nagamura Y."/>
            <person name="Numa H."/>
            <person name="Sakai H."/>
            <person name="Wu J."/>
            <person name="Itoh T."/>
            <person name="Sasaki T."/>
            <person name="Aono R."/>
            <person name="Fujii Y."/>
            <person name="Habara T."/>
            <person name="Harada E."/>
            <person name="Kanno M."/>
            <person name="Kawahara Y."/>
            <person name="Kawashima H."/>
            <person name="Kubooka H."/>
            <person name="Matsuya A."/>
            <person name="Nakaoka H."/>
            <person name="Saichi N."/>
            <person name="Sanbonmatsu R."/>
            <person name="Sato Y."/>
            <person name="Shinso Y."/>
            <person name="Suzuki M."/>
            <person name="Takeda J."/>
            <person name="Tanino M."/>
            <person name="Todokoro F."/>
            <person name="Yamaguchi K."/>
            <person name="Yamamoto N."/>
            <person name="Yamasaki C."/>
            <person name="Imanishi T."/>
            <person name="Okido T."/>
            <person name="Tada M."/>
            <person name="Ikeo K."/>
            <person name="Tateno Y."/>
            <person name="Gojobori T."/>
            <person name="Lin Y.C."/>
            <person name="Wei F.J."/>
            <person name="Hsing Y.I."/>
            <person name="Zhao Q."/>
            <person name="Han B."/>
            <person name="Kramer M.R."/>
            <person name="McCombie R.W."/>
            <person name="Lonsdale D."/>
            <person name="O'Donovan C.C."/>
            <person name="Whitfield E.J."/>
            <person name="Apweiler R."/>
            <person name="Koyanagi K.O."/>
            <person name="Khurana J.P."/>
            <person name="Raghuvanshi S."/>
            <person name="Singh N.K."/>
            <person name="Tyagi A.K."/>
            <person name="Haberer G."/>
            <person name="Fujisawa M."/>
            <person name="Hosokawa S."/>
            <person name="Ito Y."/>
            <person name="Ikawa H."/>
            <person name="Shibata M."/>
            <person name="Yamamoto M."/>
            <person name="Bruskiewich R.M."/>
            <person name="Hoen D.R."/>
            <person name="Bureau TE."/>
            <person name="Namiki N."/>
            <person name="Ohyanagi H."/>
            <person name="Sakai Y."/>
            <person name="Nobushima S."/>
            <person name="Sakata K."/>
            <person name="Barrero R.A."/>
            <person name="Sato Y."/>
            <person name="Souvorov A."/>
            <person name="Smith-White B."/>
            <person name="Tatusova T."/>
            <person name="An S."/>
            <person name="An G."/>
            <person name="OOta S."/>
            <person name="Fuks G."/>
            <person name="Messing J."/>
            <person name="Christie K.R."/>
            <person name="Lieberherr D."/>
            <person name="Kim H."/>
            <person name="Zuccolo A."/>
            <person name="Wing R.A."/>
            <person name="Nobuta K."/>
            <person name="Green P.J."/>
            <person name="Lu C."/>
            <person name="Meyers BC."/>
            <person name="Chaparro C."/>
            <person name="Piegu B."/>
            <person name="Panaud O."/>
            <person name="Echeverria M."/>
        </authorList>
    </citation>
    <scope>NUCLEOTIDE SEQUENCE</scope>
</reference>
<gene>
    <name evidence="2" type="ordered locus">Os05g0547800</name>
    <name evidence="1" type="ORF">OSJNOa0014E02.1</name>
</gene>
<reference evidence="3" key="6">
    <citation type="journal article" date="2008" name="Nucleic Acids Res.">
        <title>The rice annotation project database (RAP-DB): 2008 update.</title>
        <authorList>
            <consortium name="The rice annotation project (RAP)"/>
        </authorList>
    </citation>
    <scope>GENOME REANNOTATION</scope>
    <source>
        <strain evidence="3">cv. Nipponbare</strain>
    </source>
</reference>
<reference evidence="1" key="2">
    <citation type="submission" date="2005-01" db="EMBL/GenBank/DDBJ databases">
        <title>Oryza sativa fosmid OSJNOa0014E02 genomic sequence.</title>
        <authorList>
            <person name="Chow T.-Y."/>
            <person name="Hsing Y.-I.C."/>
            <person name="Chen C.-S."/>
            <person name="Chen H.-H."/>
            <person name="Liu S.-M."/>
            <person name="Chao Y.-T."/>
            <person name="Chang S.-J."/>
            <person name="Chen H.-C."/>
            <person name="Chen S.-K."/>
            <person name="Chen T.-R."/>
            <person name="Chen Y.-L."/>
            <person name="Cheng C.-H."/>
            <person name="Chung C.-I."/>
            <person name="Han S.-Y."/>
            <person name="Hsiao S.-H."/>
            <person name="Hsiung J.-N."/>
            <person name="Hsu C.-H."/>
            <person name="Hsu C.-T."/>
            <person name="Huang J.-J."/>
            <person name="Kau P.-I."/>
            <person name="Lee H.-F."/>
            <person name="Lee M.-C."/>
            <person name="Leu H.-L."/>
            <person name="Li Y.-F."/>
            <person name="Lin S.-J."/>
            <person name="Lin Y.-C."/>
            <person name="Lu P.-C."/>
            <person name="Wei F.-J."/>
            <person name="Wu C.-C."/>
            <person name="Wu S.-W."/>
            <person name="Yang K.-C."/>
            <person name="Yu C.-Y."/>
            <person name="Yu S.-W."/>
            <person name="Wu H.-P."/>
            <person name="Shaw J.-F."/>
        </authorList>
    </citation>
    <scope>NUCLEOTIDE SEQUENCE</scope>
</reference>
<dbReference type="AlphaFoldDB" id="A0A0P0WQM5"/>
<sequence>MEAILPQQGSGWCCQRRNGGEIRPLRKSWPGERRGTARSWGYRATPPDRREFGRRRRWNHLVDAEAAKMTLMMSLLLQYMFVVSVMDEHHHFAWHCVLPLQS</sequence>
<reference evidence="2" key="3">
    <citation type="journal article" date="2006" name="Nucleic Acids Res.">
        <title>The Rice Annotation Project Database (RAP-DB): hub for Oryza sativa ssp. japonica genome information.</title>
        <authorList>
            <person name="Ohyanagi H."/>
            <person name="Tanaka T."/>
            <person name="Sakai H."/>
            <person name="Shigemoto Y."/>
            <person name="Yamaguchi K."/>
            <person name="Habara T."/>
            <person name="Fujii Y."/>
            <person name="Antonio B.A."/>
            <person name="Nagamura Y."/>
            <person name="Imanishi T."/>
            <person name="Ikeo K."/>
            <person name="Itoh T."/>
            <person name="Gojobori T."/>
            <person name="Sasaki T."/>
        </authorList>
    </citation>
    <scope>NUCLEOTIDE SEQUENCE</scope>
</reference>
<reference evidence="2 3" key="1">
    <citation type="journal article" date="2005" name="Nature">
        <title>The map-based sequence of the rice genome.</title>
        <authorList>
            <consortium name="International rice genome sequencing project (IRGSP)"/>
            <person name="Matsumoto T."/>
            <person name="Wu J."/>
            <person name="Kanamori H."/>
            <person name="Katayose Y."/>
            <person name="Fujisawa M."/>
            <person name="Namiki N."/>
            <person name="Mizuno H."/>
            <person name="Yamamoto K."/>
            <person name="Antonio B.A."/>
            <person name="Baba T."/>
            <person name="Sakata K."/>
            <person name="Nagamura Y."/>
            <person name="Aoki H."/>
            <person name="Arikawa K."/>
            <person name="Arita K."/>
            <person name="Bito T."/>
            <person name="Chiden Y."/>
            <person name="Fujitsuka N."/>
            <person name="Fukunaka R."/>
            <person name="Hamada M."/>
            <person name="Harada C."/>
            <person name="Hayashi A."/>
            <person name="Hijishita S."/>
            <person name="Honda M."/>
            <person name="Hosokawa S."/>
            <person name="Ichikawa Y."/>
            <person name="Idonuma A."/>
            <person name="Iijima M."/>
            <person name="Ikeda M."/>
            <person name="Ikeno M."/>
            <person name="Ito K."/>
            <person name="Ito S."/>
            <person name="Ito T."/>
            <person name="Ito Y."/>
            <person name="Ito Y."/>
            <person name="Iwabuchi A."/>
            <person name="Kamiya K."/>
            <person name="Karasawa W."/>
            <person name="Kurita K."/>
            <person name="Katagiri S."/>
            <person name="Kikuta A."/>
            <person name="Kobayashi H."/>
            <person name="Kobayashi N."/>
            <person name="Machita K."/>
            <person name="Maehara T."/>
            <person name="Masukawa M."/>
            <person name="Mizubayashi T."/>
            <person name="Mukai Y."/>
            <person name="Nagasaki H."/>
            <person name="Nagata Y."/>
            <person name="Naito S."/>
            <person name="Nakashima M."/>
            <person name="Nakama Y."/>
            <person name="Nakamichi Y."/>
            <person name="Nakamura M."/>
            <person name="Meguro A."/>
            <person name="Negishi M."/>
            <person name="Ohta I."/>
            <person name="Ohta T."/>
            <person name="Okamoto M."/>
            <person name="Ono N."/>
            <person name="Saji S."/>
            <person name="Sakaguchi M."/>
            <person name="Sakai K."/>
            <person name="Shibata M."/>
            <person name="Shimokawa T."/>
            <person name="Song J."/>
            <person name="Takazaki Y."/>
            <person name="Terasawa K."/>
            <person name="Tsugane M."/>
            <person name="Tsuji K."/>
            <person name="Ueda S."/>
            <person name="Waki K."/>
            <person name="Yamagata H."/>
            <person name="Yamamoto M."/>
            <person name="Yamamoto S."/>
            <person name="Yamane H."/>
            <person name="Yoshiki S."/>
            <person name="Yoshihara R."/>
            <person name="Yukawa K."/>
            <person name="Zhong H."/>
            <person name="Yano M."/>
            <person name="Yuan Q."/>
            <person name="Ouyang S."/>
            <person name="Liu J."/>
            <person name="Jones K.M."/>
            <person name="Gansberger K."/>
            <person name="Moffat K."/>
            <person name="Hill J."/>
            <person name="Bera J."/>
            <person name="Fadrosh D."/>
            <person name="Jin S."/>
            <person name="Johri S."/>
            <person name="Kim M."/>
            <person name="Overton L."/>
            <person name="Reardon M."/>
            <person name="Tsitrin T."/>
            <person name="Vuong H."/>
            <person name="Weaver B."/>
            <person name="Ciecko A."/>
            <person name="Tallon L."/>
            <person name="Jackson J."/>
            <person name="Pai G."/>
            <person name="Aken S.V."/>
            <person name="Utterback T."/>
            <person name="Reidmuller S."/>
            <person name="Feldblyum T."/>
            <person name="Hsiao J."/>
            <person name="Zismann V."/>
            <person name="Iobst S."/>
            <person name="de Vazeille A.R."/>
            <person name="Buell C.R."/>
            <person name="Ying K."/>
            <person name="Li Y."/>
            <person name="Lu T."/>
            <person name="Huang Y."/>
            <person name="Zhao Q."/>
            <person name="Feng Q."/>
            <person name="Zhang L."/>
            <person name="Zhu J."/>
            <person name="Weng Q."/>
            <person name="Mu J."/>
            <person name="Lu Y."/>
            <person name="Fan D."/>
            <person name="Liu Y."/>
            <person name="Guan J."/>
            <person name="Zhang Y."/>
            <person name="Yu S."/>
            <person name="Liu X."/>
            <person name="Zhang Y."/>
            <person name="Hong G."/>
            <person name="Han B."/>
            <person name="Choisne N."/>
            <person name="Demange N."/>
            <person name="Orjeda G."/>
            <person name="Samain S."/>
            <person name="Cattolico L."/>
            <person name="Pelletier E."/>
            <person name="Couloux A."/>
            <person name="Segurens B."/>
            <person name="Wincker P."/>
            <person name="D'Hont A."/>
            <person name="Scarpelli C."/>
            <person name="Weissenbach J."/>
            <person name="Salanoubat M."/>
            <person name="Quetier F."/>
            <person name="Yu Y."/>
            <person name="Kim H.R."/>
            <person name="Rambo T."/>
            <person name="Currie J."/>
            <person name="Collura K."/>
            <person name="Luo M."/>
            <person name="Yang T."/>
            <person name="Ammiraju J.S.S."/>
            <person name="Engler F."/>
            <person name="Soderlund C."/>
            <person name="Wing R.A."/>
            <person name="Palmer L.E."/>
            <person name="de la Bastide M."/>
            <person name="Spiegel L."/>
            <person name="Nascimento L."/>
            <person name="Zutavern T."/>
            <person name="O'Shaughnessy A."/>
            <person name="Dike S."/>
            <person name="Dedhia N."/>
            <person name="Preston R."/>
            <person name="Balija V."/>
            <person name="McCombie W.R."/>
            <person name="Chow T."/>
            <person name="Chen H."/>
            <person name="Chung M."/>
            <person name="Chen C."/>
            <person name="Shaw J."/>
            <person name="Wu H."/>
            <person name="Hsiao K."/>
            <person name="Chao Y."/>
            <person name="Chu M."/>
            <person name="Cheng C."/>
            <person name="Hour A."/>
            <person name="Lee P."/>
            <person name="Lin S."/>
            <person name="Lin Y."/>
            <person name="Liou J."/>
            <person name="Liu S."/>
            <person name="Hsing Y."/>
            <person name="Raghuvanshi S."/>
            <person name="Mohanty A."/>
            <person name="Bharti A.K."/>
            <person name="Gaur A."/>
            <person name="Gupta V."/>
            <person name="Kumar D."/>
            <person name="Ravi V."/>
            <person name="Vij S."/>
            <person name="Kapur A."/>
            <person name="Khurana P."/>
            <person name="Khurana P."/>
            <person name="Khurana J.P."/>
            <person name="Tyagi A.K."/>
            <person name="Gaikwad K."/>
            <person name="Singh A."/>
            <person name="Dalal V."/>
            <person name="Srivastava S."/>
            <person name="Dixit A."/>
            <person name="Pal A.K."/>
            <person name="Ghazi I.A."/>
            <person name="Yadav M."/>
            <person name="Pandit A."/>
            <person name="Bhargava A."/>
            <person name="Sureshbabu K."/>
            <person name="Batra K."/>
            <person name="Sharma T.R."/>
            <person name="Mohapatra T."/>
            <person name="Singh N.K."/>
            <person name="Messing J."/>
            <person name="Nelson A.B."/>
            <person name="Fuks G."/>
            <person name="Kavchok S."/>
            <person name="Keizer G."/>
            <person name="Linton E."/>
            <person name="Llaca V."/>
            <person name="Song R."/>
            <person name="Tanyolac B."/>
            <person name="Young S."/>
            <person name="Ho-Il K."/>
            <person name="Hahn J.H."/>
            <person name="Sangsakoo G."/>
            <person name="Vanavichit A."/>
            <person name="de Mattos Luiz.A.T."/>
            <person name="Zimmer P.D."/>
            <person name="Malone G."/>
            <person name="Dellagostin O."/>
            <person name="de Oliveira A.C."/>
            <person name="Bevan M."/>
            <person name="Bancroft I."/>
            <person name="Minx P."/>
            <person name="Cordum H."/>
            <person name="Wilson R."/>
            <person name="Cheng Z."/>
            <person name="Jin W."/>
            <person name="Jiang J."/>
            <person name="Leong S.A."/>
            <person name="Iwama H."/>
            <person name="Gojobori T."/>
            <person name="Itoh T."/>
            <person name="Niimura Y."/>
            <person name="Fujii Y."/>
            <person name="Habara T."/>
            <person name="Sakai H."/>
            <person name="Sato Y."/>
            <person name="Wilson G."/>
            <person name="Kumar K."/>
            <person name="McCouch S."/>
            <person name="Juretic N."/>
            <person name="Hoen D."/>
            <person name="Wright S."/>
            <person name="Bruskiewich R."/>
            <person name="Bureau T."/>
            <person name="Miyao A."/>
            <person name="Hirochika H."/>
            <person name="Nishikawa T."/>
            <person name="Kadowaki K."/>
            <person name="Sugiura M."/>
            <person name="Burr B."/>
            <person name="Sasaki T."/>
        </authorList>
    </citation>
    <scope>NUCLEOTIDE SEQUENCE [LARGE SCALE GENOMIC DNA]</scope>
    <source>
        <strain evidence="3">cv. Nipponbare</strain>
    </source>
</reference>
<evidence type="ECO:0000313" key="1">
    <source>
        <dbReference type="EMBL" id="AAW56894.1"/>
    </source>
</evidence>
<accession>A0A0P0WQM5</accession>
<reference evidence="2" key="8">
    <citation type="submission" date="2012-08" db="EMBL/GenBank/DDBJ databases">
        <title>The Second Rice Annotation Project Meeting (RAP2).</title>
        <authorList>
            <consortium name="The Rice Annotation Project (RAP)"/>
        </authorList>
    </citation>
    <scope>NUCLEOTIDE SEQUENCE</scope>
</reference>
<dbReference type="Proteomes" id="UP000000763">
    <property type="component" value="Chromosome 5"/>
</dbReference>
<reference evidence="2" key="7">
    <citation type="submission" date="2012-08" db="EMBL/GenBank/DDBJ databases">
        <title>Oryza sativa nipponbare(GA3) genomic DNA, chromosome 5.</title>
        <authorList>
            <consortium name="IRGSP(International Rice Genome Sequencing Project)"/>
        </authorList>
    </citation>
    <scope>NUCLEOTIDE SEQUENCE</scope>
</reference>
<dbReference type="OMA" id="RRRWNHL"/>
<dbReference type="KEGG" id="dosa:Os05g0547800"/>
<dbReference type="EMBL" id="AC152970">
    <property type="protein sequence ID" value="AAW56894.1"/>
    <property type="molecule type" value="Genomic_DNA"/>
</dbReference>
<protein>
    <submittedName>
        <fullName evidence="2">Os05g0547800 protein</fullName>
    </submittedName>
</protein>
<dbReference type="EMBL" id="AP008211">
    <property type="protein sequence ID" value="BAH93240.1"/>
    <property type="molecule type" value="Genomic_DNA"/>
</dbReference>
<proteinExistence type="predicted"/>
<reference evidence="2" key="4">
    <citation type="journal article" date="2007" name="Genome Res.">
        <title>Curated Genome Annotation of Oryza sativa ssp. japonica and Comparative Genome Analysis with Arabidopsis thaliana.</title>
        <authorList>
            <consortium name="The Rice Annotation Project (RAP)"/>
            <person name="Itoh T."/>
            <person name="Tanaka T."/>
            <person name="Barrero R.A."/>
            <person name="Yamasaki C."/>
            <person name="Fujii Y."/>
            <person name="Hilton P.B."/>
            <person name="Antonio B.A."/>
            <person name="Aono H."/>
            <person name="Apweiler R."/>
            <person name="Bruskiewich R."/>
            <person name="Bureau T."/>
            <person name="Burr F."/>
            <person name="Costa de Oliveira A."/>
            <person name="Fuks G."/>
            <person name="Habara T."/>
            <person name="Haberer G."/>
            <person name="Han B."/>
            <person name="Harada E."/>
            <person name="Hiraki A.T."/>
            <person name="Hirochika H."/>
            <person name="Hoen D."/>
            <person name="Hokari H."/>
            <person name="Hosokawa S."/>
            <person name="Hsing Y."/>
            <person name="Ikawa H."/>
            <person name="Ikeo K."/>
            <person name="Imanishi T."/>
            <person name="Ito Y."/>
            <person name="Jaiswal P."/>
            <person name="Kanno M."/>
            <person name="Kawahara Y."/>
            <person name="Kawamura T."/>
            <person name="Kawashima H."/>
            <person name="Khurana J.P."/>
            <person name="Kikuchi S."/>
            <person name="Komatsu S."/>
            <person name="Koyanagi K.O."/>
            <person name="Kubooka H."/>
            <person name="Lieberherr D."/>
            <person name="Lin Y.C."/>
            <person name="Lonsdale D."/>
            <person name="Matsumoto T."/>
            <person name="Matsuya A."/>
            <person name="McCombie W.R."/>
            <person name="Messing J."/>
            <person name="Miyao A."/>
            <person name="Mulder N."/>
            <person name="Nagamura Y."/>
            <person name="Nam J."/>
            <person name="Namiki N."/>
            <person name="Numa H."/>
            <person name="Nurimoto S."/>
            <person name="O'donovan C."/>
            <person name="Ohyanagi H."/>
            <person name="Okido T."/>
            <person name="Oota S."/>
            <person name="Osato N."/>
            <person name="Palmer L.E."/>
            <person name="Quetier F."/>
            <person name="Raghuvanshi S."/>
            <person name="Saichi N."/>
            <person name="Sakai H."/>
            <person name="Sakai Y."/>
            <person name="Sakata K."/>
            <person name="Sakurai T."/>
            <person name="Sato F."/>
            <person name="Sato Y."/>
            <person name="Schoof H."/>
            <person name="Seki M."/>
            <person name="Shibata M."/>
            <person name="Shimizu Y."/>
            <person name="Shinozaki K."/>
            <person name="Shinso Y."/>
            <person name="Singh N.K."/>
            <person name="Smith-White B."/>
            <person name="Takeda J."/>
            <person name="Tanino M."/>
            <person name="Tatusova T."/>
            <person name="Thongjuea S."/>
            <person name="Todokoro F."/>
            <person name="Tsugane M."/>
            <person name="Tyagi A.K."/>
            <person name="Vanavichit A."/>
            <person name="Wang A."/>
            <person name="Wing R.A."/>
            <person name="Yamaguchi K."/>
            <person name="Yamamoto M."/>
            <person name="Yamamoto N."/>
            <person name="Yu Y."/>
            <person name="Zhang H."/>
            <person name="Zhao Q."/>
            <person name="Higo K."/>
            <person name="Burr B."/>
            <person name="Gojobori T."/>
            <person name="Sasaki T."/>
        </authorList>
    </citation>
    <scope>NUCLEOTIDE SEQUENCE</scope>
</reference>
<evidence type="ECO:0000313" key="2">
    <source>
        <dbReference type="EMBL" id="BAH93240.1"/>
    </source>
</evidence>
<evidence type="ECO:0000313" key="3">
    <source>
        <dbReference type="Proteomes" id="UP000000763"/>
    </source>
</evidence>
<name>A0A0P0WQM5_ORYSJ</name>
<organism evidence="1 3">
    <name type="scientific">Oryza sativa subsp. japonica</name>
    <name type="common">Rice</name>
    <dbReference type="NCBI Taxonomy" id="39947"/>
    <lineage>
        <taxon>Eukaryota</taxon>
        <taxon>Viridiplantae</taxon>
        <taxon>Streptophyta</taxon>
        <taxon>Embryophyta</taxon>
        <taxon>Tracheophyta</taxon>
        <taxon>Spermatophyta</taxon>
        <taxon>Magnoliopsida</taxon>
        <taxon>Liliopsida</taxon>
        <taxon>Poales</taxon>
        <taxon>Poaceae</taxon>
        <taxon>BOP clade</taxon>
        <taxon>Oryzoideae</taxon>
        <taxon>Oryzeae</taxon>
        <taxon>Oryzinae</taxon>
        <taxon>Oryza</taxon>
        <taxon>Oryza sativa</taxon>
    </lineage>
</organism>
<dbReference type="Gramene" id="Os05t0547800-01">
    <property type="protein sequence ID" value="Os05t0547800-01"/>
    <property type="gene ID" value="Os05g0547800"/>
</dbReference>